<dbReference type="AlphaFoldDB" id="N6T5W8"/>
<proteinExistence type="predicted"/>
<feature type="non-terminal residue" evidence="1">
    <location>
        <position position="1"/>
    </location>
</feature>
<evidence type="ECO:0000313" key="1">
    <source>
        <dbReference type="EMBL" id="ENN73058.1"/>
    </source>
</evidence>
<dbReference type="HOGENOM" id="CLU_1950983_0_0_1"/>
<reference evidence="1" key="1">
    <citation type="journal article" date="2013" name="Genome Biol.">
        <title>Draft genome of the mountain pine beetle, Dendroctonus ponderosae Hopkins, a major forest pest.</title>
        <authorList>
            <person name="Keeling C.I."/>
            <person name="Yuen M.M."/>
            <person name="Liao N.Y."/>
            <person name="Docking T.R."/>
            <person name="Chan S.K."/>
            <person name="Taylor G.A."/>
            <person name="Palmquist D.L."/>
            <person name="Jackman S.D."/>
            <person name="Nguyen A."/>
            <person name="Li M."/>
            <person name="Henderson H."/>
            <person name="Janes J.K."/>
            <person name="Zhao Y."/>
            <person name="Pandoh P."/>
            <person name="Moore R."/>
            <person name="Sperling F.A."/>
            <person name="Huber D.P."/>
            <person name="Birol I."/>
            <person name="Jones S.J."/>
            <person name="Bohlmann J."/>
        </authorList>
    </citation>
    <scope>NUCLEOTIDE SEQUENCE</scope>
</reference>
<dbReference type="EMBL" id="KB741189">
    <property type="protein sequence ID" value="ENN73058.1"/>
    <property type="molecule type" value="Genomic_DNA"/>
</dbReference>
<protein>
    <submittedName>
        <fullName evidence="1">Uncharacterized protein</fullName>
    </submittedName>
</protein>
<accession>N6T5W8</accession>
<sequence>MCLRPYRVPISAMKDVLDGIFDRIKTCKDTIKTFQGAASIENSFYRDSIPPAKGCITPGKNQDDIRVAVRESNTISTHTSILESVLKPGKAYPEKRRLVQSIAELCDIPGPSHEYVHVTSNIATIPGKY</sequence>
<name>N6T5W8_DENPD</name>
<organism evidence="1">
    <name type="scientific">Dendroctonus ponderosae</name>
    <name type="common">Mountain pine beetle</name>
    <dbReference type="NCBI Taxonomy" id="77166"/>
    <lineage>
        <taxon>Eukaryota</taxon>
        <taxon>Metazoa</taxon>
        <taxon>Ecdysozoa</taxon>
        <taxon>Arthropoda</taxon>
        <taxon>Hexapoda</taxon>
        <taxon>Insecta</taxon>
        <taxon>Pterygota</taxon>
        <taxon>Neoptera</taxon>
        <taxon>Endopterygota</taxon>
        <taxon>Coleoptera</taxon>
        <taxon>Polyphaga</taxon>
        <taxon>Cucujiformia</taxon>
        <taxon>Curculionidae</taxon>
        <taxon>Scolytinae</taxon>
        <taxon>Dendroctonus</taxon>
    </lineage>
</organism>
<gene>
    <name evidence="1" type="ORF">YQE_10328</name>
</gene>